<sequence>MESITLIEHEVLPIVPRRSGNQRAITAEQARALEKLGKKLPGNVFSWGRDSVRFSQYCGIICLGNLLLEVLPKIHGQEEEPGTCRKALISMLIRARWLKLQRGGSAGIALQKCALLDVFILHFCDLLHEEIKQGMIRLYIERNENLPVLRGRLLTEQQLKRNMVHKERLYCRYDELNADNIYNRIIKYVLKMMLKMPIGREAKKKVTGLGMRFDDISDVKVDVRMINSLKFDRTTCRYEPVFNQCRWFVQGVYPDVSVGQNPCIALLFDMNRLFELYVADMFRKATRTEGKTMQTQKPQKYMVRLKEQEKELFLMKPDMVFLDKNNVFIAIADAKWKLLDENEKKLGISQADLYQMAGYAIRYKVNRLALVYPRQQSLQRPINLQIQGSGAFIKIIPVDVTAEKSNKDDSCRLLIRA</sequence>
<dbReference type="EMBL" id="JACDUS010000018">
    <property type="protein sequence ID" value="MBA2883170.1"/>
    <property type="molecule type" value="Genomic_DNA"/>
</dbReference>
<comment type="caution">
    <text evidence="1">The sequence shown here is derived from an EMBL/GenBank/DDBJ whole genome shotgun (WGS) entry which is preliminary data.</text>
</comment>
<proteinExistence type="predicted"/>
<name>A0A7W0CCK8_9BACT</name>
<dbReference type="RefSeq" id="WP_181552784.1">
    <property type="nucleotide sequence ID" value="NZ_JACDUS010000018.1"/>
</dbReference>
<dbReference type="PANTHER" id="PTHR38733:SF1">
    <property type="entry name" value="TYPE IV METHYL-DIRECTED RESTRICTION ENZYME ECOKMCRBC"/>
    <property type="match status" value="1"/>
</dbReference>
<protein>
    <submittedName>
        <fullName evidence="1">5-methylcytosine-specific restriction enzyme subunit McrC</fullName>
    </submittedName>
</protein>
<evidence type="ECO:0000313" key="1">
    <source>
        <dbReference type="EMBL" id="MBA2883170.1"/>
    </source>
</evidence>
<reference evidence="1 2" key="1">
    <citation type="submission" date="2020-07" db="EMBL/GenBank/DDBJ databases">
        <title>Genomic Encyclopedia of Type Strains, Phase IV (KMG-IV): sequencing the most valuable type-strain genomes for metagenomic binning, comparative biology and taxonomic classification.</title>
        <authorList>
            <person name="Goeker M."/>
        </authorList>
    </citation>
    <scope>NUCLEOTIDE SEQUENCE [LARGE SCALE GENOMIC DNA]</scope>
    <source>
        <strain evidence="1 2">DSM 17721</strain>
    </source>
</reference>
<organism evidence="1 2">
    <name type="scientific">Desulfosalsimonas propionicica</name>
    <dbReference type="NCBI Taxonomy" id="332175"/>
    <lineage>
        <taxon>Bacteria</taxon>
        <taxon>Pseudomonadati</taxon>
        <taxon>Thermodesulfobacteriota</taxon>
        <taxon>Desulfobacteria</taxon>
        <taxon>Desulfobacterales</taxon>
        <taxon>Desulfosalsimonadaceae</taxon>
        <taxon>Desulfosalsimonas</taxon>
    </lineage>
</organism>
<dbReference type="PANTHER" id="PTHR38733">
    <property type="entry name" value="PROTEIN MCRC"/>
    <property type="match status" value="1"/>
</dbReference>
<dbReference type="Proteomes" id="UP000525298">
    <property type="component" value="Unassembled WGS sequence"/>
</dbReference>
<gene>
    <name evidence="1" type="ORF">HNR65_003531</name>
</gene>
<dbReference type="Pfam" id="PF10117">
    <property type="entry name" value="McrBC"/>
    <property type="match status" value="1"/>
</dbReference>
<dbReference type="AlphaFoldDB" id="A0A7W0CCK8"/>
<dbReference type="InterPro" id="IPR019292">
    <property type="entry name" value="McrC"/>
</dbReference>
<accession>A0A7W0CCK8</accession>
<evidence type="ECO:0000313" key="2">
    <source>
        <dbReference type="Proteomes" id="UP000525298"/>
    </source>
</evidence>
<keyword evidence="2" id="KW-1185">Reference proteome</keyword>